<keyword evidence="2" id="KW-1185">Reference proteome</keyword>
<sequence length="186" mass="20517">MDQKSGELARKPAKSLQKVKSRAWKVTKEEGGLMQPVDIVLGLYEALEAKDVKPVQAVIAEDLEWWFHGPPSQHNLMRVLTGADALGTFAFVPLRVCAIDSNKVLVEGKQESSSSDVWWVHAWTVKDGIVTQLREYFNTTLTITATTNFNTVAHVPSHSLNCSSIVWQSKLSNVTGKSFPGLVLAI</sequence>
<proteinExistence type="predicted"/>
<evidence type="ECO:0000313" key="1">
    <source>
        <dbReference type="EMBL" id="KAJ7550122.1"/>
    </source>
</evidence>
<name>A0ACC2D776_DIPCM</name>
<protein>
    <submittedName>
        <fullName evidence="1">Uncharacterized protein</fullName>
    </submittedName>
</protein>
<reference evidence="2" key="1">
    <citation type="journal article" date="2024" name="Proc. Natl. Acad. Sci. U.S.A.">
        <title>Extraordinary preservation of gene collinearity over three hundred million years revealed in homosporous lycophytes.</title>
        <authorList>
            <person name="Li C."/>
            <person name="Wickell D."/>
            <person name="Kuo L.Y."/>
            <person name="Chen X."/>
            <person name="Nie B."/>
            <person name="Liao X."/>
            <person name="Peng D."/>
            <person name="Ji J."/>
            <person name="Jenkins J."/>
            <person name="Williams M."/>
            <person name="Shu S."/>
            <person name="Plott C."/>
            <person name="Barry K."/>
            <person name="Rajasekar S."/>
            <person name="Grimwood J."/>
            <person name="Han X."/>
            <person name="Sun S."/>
            <person name="Hou Z."/>
            <person name="He W."/>
            <person name="Dai G."/>
            <person name="Sun C."/>
            <person name="Schmutz J."/>
            <person name="Leebens-Mack J.H."/>
            <person name="Li F.W."/>
            <person name="Wang L."/>
        </authorList>
    </citation>
    <scope>NUCLEOTIDE SEQUENCE [LARGE SCALE GENOMIC DNA]</scope>
    <source>
        <strain evidence="2">cv. PW_Plant_1</strain>
    </source>
</reference>
<dbReference type="EMBL" id="CM055098">
    <property type="protein sequence ID" value="KAJ7550122.1"/>
    <property type="molecule type" value="Genomic_DNA"/>
</dbReference>
<organism evidence="1 2">
    <name type="scientific">Diphasiastrum complanatum</name>
    <name type="common">Issler's clubmoss</name>
    <name type="synonym">Lycopodium complanatum</name>
    <dbReference type="NCBI Taxonomy" id="34168"/>
    <lineage>
        <taxon>Eukaryota</taxon>
        <taxon>Viridiplantae</taxon>
        <taxon>Streptophyta</taxon>
        <taxon>Embryophyta</taxon>
        <taxon>Tracheophyta</taxon>
        <taxon>Lycopodiopsida</taxon>
        <taxon>Lycopodiales</taxon>
        <taxon>Lycopodiaceae</taxon>
        <taxon>Lycopodioideae</taxon>
        <taxon>Diphasiastrum</taxon>
    </lineage>
</organism>
<accession>A0ACC2D776</accession>
<comment type="caution">
    <text evidence="1">The sequence shown here is derived from an EMBL/GenBank/DDBJ whole genome shotgun (WGS) entry which is preliminary data.</text>
</comment>
<dbReference type="Proteomes" id="UP001162992">
    <property type="component" value="Chromosome 7"/>
</dbReference>
<evidence type="ECO:0000313" key="2">
    <source>
        <dbReference type="Proteomes" id="UP001162992"/>
    </source>
</evidence>
<gene>
    <name evidence="1" type="ORF">O6H91_07G084200</name>
</gene>